<dbReference type="InParanoid" id="A0A1U7ZFY5"/>
<dbReference type="STRING" id="4432.A0A1U7ZFY5"/>
<feature type="domain" description="Rho termination factor-like N-terminal" evidence="2">
    <location>
        <begin position="225"/>
        <end position="261"/>
    </location>
</feature>
<dbReference type="SMART" id="SM00959">
    <property type="entry name" value="Rho_N"/>
    <property type="match status" value="1"/>
</dbReference>
<feature type="compositionally biased region" description="Polar residues" evidence="1">
    <location>
        <begin position="85"/>
        <end position="96"/>
    </location>
</feature>
<dbReference type="InterPro" id="IPR011112">
    <property type="entry name" value="Rho-like_N"/>
</dbReference>
<protein>
    <submittedName>
        <fullName evidence="4">Rho-N domain-containing protein 1, chloroplastic</fullName>
    </submittedName>
</protein>
<feature type="region of interest" description="Disordered" evidence="1">
    <location>
        <begin position="59"/>
        <end position="96"/>
    </location>
</feature>
<dbReference type="AlphaFoldDB" id="A0A1U7ZFY5"/>
<evidence type="ECO:0000259" key="2">
    <source>
        <dbReference type="SMART" id="SM00959"/>
    </source>
</evidence>
<organism evidence="3 4">
    <name type="scientific">Nelumbo nucifera</name>
    <name type="common">Sacred lotus</name>
    <dbReference type="NCBI Taxonomy" id="4432"/>
    <lineage>
        <taxon>Eukaryota</taxon>
        <taxon>Viridiplantae</taxon>
        <taxon>Streptophyta</taxon>
        <taxon>Embryophyta</taxon>
        <taxon>Tracheophyta</taxon>
        <taxon>Spermatophyta</taxon>
        <taxon>Magnoliopsida</taxon>
        <taxon>Proteales</taxon>
        <taxon>Nelumbonaceae</taxon>
        <taxon>Nelumbo</taxon>
    </lineage>
</organism>
<keyword evidence="3" id="KW-1185">Reference proteome</keyword>
<reference evidence="4" key="1">
    <citation type="submission" date="2025-08" db="UniProtKB">
        <authorList>
            <consortium name="RefSeq"/>
        </authorList>
    </citation>
    <scope>IDENTIFICATION</scope>
</reference>
<dbReference type="eggNOG" id="ENOG502S2MZ">
    <property type="taxonomic scope" value="Eukaryota"/>
</dbReference>
<dbReference type="PANTHER" id="PTHR34449">
    <property type="entry name" value="RHO TERMINATION FACTOR"/>
    <property type="match status" value="1"/>
</dbReference>
<accession>A0A1U7ZFY5</accession>
<feature type="region of interest" description="Disordered" evidence="1">
    <location>
        <begin position="113"/>
        <end position="149"/>
    </location>
</feature>
<dbReference type="KEGG" id="nnu:104589733"/>
<gene>
    <name evidence="4" type="primary">LOC104589733</name>
</gene>
<dbReference type="GO" id="GO:0006353">
    <property type="term" value="P:DNA-templated transcription termination"/>
    <property type="evidence" value="ECO:0007669"/>
    <property type="project" value="InterPro"/>
</dbReference>
<dbReference type="SUPFAM" id="SSF68912">
    <property type="entry name" value="Rho N-terminal domain-like"/>
    <property type="match status" value="1"/>
</dbReference>
<evidence type="ECO:0000313" key="3">
    <source>
        <dbReference type="Proteomes" id="UP000189703"/>
    </source>
</evidence>
<dbReference type="Proteomes" id="UP000189703">
    <property type="component" value="Unplaced"/>
</dbReference>
<dbReference type="FunCoup" id="A0A1U7ZFY5">
    <property type="interactions" value="344"/>
</dbReference>
<dbReference type="OMA" id="EKNGHAT"/>
<name>A0A1U7ZFY5_NELNU</name>
<dbReference type="PANTHER" id="PTHR34449:SF2">
    <property type="entry name" value="RHO TERMINATION FACTOR"/>
    <property type="match status" value="1"/>
</dbReference>
<dbReference type="OrthoDB" id="1931152at2759"/>
<sequence length="264" mass="29128">MHAAAMVFPNGVLCFARVPASIKPKLGVSIFSQKEIADGSLLFASRRKLIQSTVLSIRSEGSRRGRPRRNIGSGRTPKEDDNLKTPLSSDGNSSGSNQEEIIALFRRIQSSISGGLGSNKKRSSDNSKGKQSAESVLEVLRQSRKQDTVPRKYGKIAPRRRVEPKKKRVIEDDSPRAEFKLTRPPSKFVKRSPIPSLSTPRAKVVEATTVREVSFTTVGGKKSRRIEEMKLTELKELAKSRGIKGYSRLKKGDLVELLKGSSLS</sequence>
<proteinExistence type="predicted"/>
<dbReference type="RefSeq" id="XP_010246450.1">
    <property type="nucleotide sequence ID" value="XM_010248148.2"/>
</dbReference>
<dbReference type="Gene3D" id="1.10.720.10">
    <property type="match status" value="1"/>
</dbReference>
<dbReference type="InterPro" id="IPR036269">
    <property type="entry name" value="Rho_N_sf"/>
</dbReference>
<dbReference type="Pfam" id="PF07498">
    <property type="entry name" value="Rho_N"/>
    <property type="match status" value="1"/>
</dbReference>
<evidence type="ECO:0000256" key="1">
    <source>
        <dbReference type="SAM" id="MobiDB-lite"/>
    </source>
</evidence>
<evidence type="ECO:0000313" key="4">
    <source>
        <dbReference type="RefSeq" id="XP_010246450.1"/>
    </source>
</evidence>
<dbReference type="GeneID" id="104589733"/>